<dbReference type="EMBL" id="BMAC01000051">
    <property type="protein sequence ID" value="GFP82760.1"/>
    <property type="molecule type" value="Genomic_DNA"/>
</dbReference>
<reference evidence="2" key="1">
    <citation type="submission" date="2020-07" db="EMBL/GenBank/DDBJ databases">
        <title>Ethylene signaling mediates host invasion by parasitic plants.</title>
        <authorList>
            <person name="Yoshida S."/>
        </authorList>
    </citation>
    <scope>NUCLEOTIDE SEQUENCE</scope>
    <source>
        <strain evidence="2">Okayama</strain>
    </source>
</reference>
<dbReference type="Proteomes" id="UP000653305">
    <property type="component" value="Unassembled WGS sequence"/>
</dbReference>
<evidence type="ECO:0000313" key="3">
    <source>
        <dbReference type="Proteomes" id="UP000653305"/>
    </source>
</evidence>
<keyword evidence="3" id="KW-1185">Reference proteome</keyword>
<proteinExistence type="predicted"/>
<sequence>MEISTKRSCNMTRSDVGGTEETLDSPAQLEADDSTEKRSKTTGNTGRVLMNIRMRTNVRGLYNLVRKVKDFAYELFDEYMSLYAPLSSASGESFSRLSIIEDDGNSSCLWEMIRLVGVRNIMLWKKPQIENCDVGENSTVVAALSHKGEVGGLGFISLIL</sequence>
<dbReference type="AlphaFoldDB" id="A0A830B554"/>
<gene>
    <name evidence="2" type="ORF">PHJA_000419100</name>
</gene>
<name>A0A830B554_9LAMI</name>
<evidence type="ECO:0000256" key="1">
    <source>
        <dbReference type="SAM" id="MobiDB-lite"/>
    </source>
</evidence>
<protein>
    <submittedName>
        <fullName evidence="2">Uncharacterized protein</fullName>
    </submittedName>
</protein>
<organism evidence="2 3">
    <name type="scientific">Phtheirospermum japonicum</name>
    <dbReference type="NCBI Taxonomy" id="374723"/>
    <lineage>
        <taxon>Eukaryota</taxon>
        <taxon>Viridiplantae</taxon>
        <taxon>Streptophyta</taxon>
        <taxon>Embryophyta</taxon>
        <taxon>Tracheophyta</taxon>
        <taxon>Spermatophyta</taxon>
        <taxon>Magnoliopsida</taxon>
        <taxon>eudicotyledons</taxon>
        <taxon>Gunneridae</taxon>
        <taxon>Pentapetalae</taxon>
        <taxon>asterids</taxon>
        <taxon>lamiids</taxon>
        <taxon>Lamiales</taxon>
        <taxon>Orobanchaceae</taxon>
        <taxon>Orobanchaceae incertae sedis</taxon>
        <taxon>Phtheirospermum</taxon>
    </lineage>
</organism>
<evidence type="ECO:0000313" key="2">
    <source>
        <dbReference type="EMBL" id="GFP82760.1"/>
    </source>
</evidence>
<accession>A0A830B554</accession>
<feature type="compositionally biased region" description="Polar residues" evidence="1">
    <location>
        <begin position="1"/>
        <end position="13"/>
    </location>
</feature>
<comment type="caution">
    <text evidence="2">The sequence shown here is derived from an EMBL/GenBank/DDBJ whole genome shotgun (WGS) entry which is preliminary data.</text>
</comment>
<feature type="region of interest" description="Disordered" evidence="1">
    <location>
        <begin position="1"/>
        <end position="45"/>
    </location>
</feature>